<keyword evidence="6" id="KW-0131">Cell cycle</keyword>
<evidence type="ECO:0000256" key="4">
    <source>
        <dbReference type="ARBA" id="ARBA00022776"/>
    </source>
</evidence>
<protein>
    <submittedName>
        <fullName evidence="10">DNA-binding protein</fullName>
    </submittedName>
</protein>
<keyword evidence="4" id="KW-0498">Mitosis</keyword>
<name>A0A1H6PZ46_YARLL</name>
<feature type="domain" description="HORMA" evidence="8">
    <location>
        <begin position="13"/>
        <end position="204"/>
    </location>
</feature>
<reference evidence="9 11" key="1">
    <citation type="journal article" date="2016" name="PLoS ONE">
        <title>Sequence Assembly of Yarrowia lipolytica Strain W29/CLIB89 Shows Transposable Element Diversity.</title>
        <authorList>
            <person name="Magnan C."/>
            <person name="Yu J."/>
            <person name="Chang I."/>
            <person name="Jahn E."/>
            <person name="Kanomata Y."/>
            <person name="Wu J."/>
            <person name="Zeller M."/>
            <person name="Oakes M."/>
            <person name="Baldi P."/>
            <person name="Sandmeyer S."/>
        </authorList>
    </citation>
    <scope>NUCLEOTIDE SEQUENCE [LARGE SCALE GENOMIC DNA]</scope>
    <source>
        <strain evidence="9">CLIB89</strain>
        <strain evidence="11">CLIB89(W29)</strain>
    </source>
</reference>
<dbReference type="GeneID" id="2911482"/>
<dbReference type="Pfam" id="PF02301">
    <property type="entry name" value="HORMA"/>
    <property type="match status" value="1"/>
</dbReference>
<dbReference type="PANTHER" id="PTHR11842">
    <property type="entry name" value="MITOTIC SPINDLE ASSEMBLY CHECKPOINT PROTEIN MAD2"/>
    <property type="match status" value="1"/>
</dbReference>
<evidence type="ECO:0000256" key="3">
    <source>
        <dbReference type="ARBA" id="ARBA00022618"/>
    </source>
</evidence>
<dbReference type="InterPro" id="IPR036570">
    <property type="entry name" value="HORMA_dom_sf"/>
</dbReference>
<dbReference type="VEuPathDB" id="FungiDB:YALI1_E16701g"/>
<dbReference type="GO" id="GO:0051301">
    <property type="term" value="P:cell division"/>
    <property type="evidence" value="ECO:0007669"/>
    <property type="project" value="UniProtKB-KW"/>
</dbReference>
<dbReference type="Proteomes" id="UP000256601">
    <property type="component" value="Unassembled WGS sequence"/>
</dbReference>
<evidence type="ECO:0000259" key="8">
    <source>
        <dbReference type="PROSITE" id="PS50815"/>
    </source>
</evidence>
<dbReference type="EMBL" id="CP017557">
    <property type="protein sequence ID" value="AOW05381.1"/>
    <property type="molecule type" value="Genomic_DNA"/>
</dbReference>
<dbReference type="GO" id="GO:0000776">
    <property type="term" value="C:kinetochore"/>
    <property type="evidence" value="ECO:0007669"/>
    <property type="project" value="TreeGrafter"/>
</dbReference>
<dbReference type="AlphaFoldDB" id="A0A1H6PZ46"/>
<reference evidence="10 12" key="2">
    <citation type="submission" date="2018-07" db="EMBL/GenBank/DDBJ databases">
        <title>Draft Genome Assemblies for Five Robust Yarrowia lipolytica Strains Exhibiting High Lipid Production and Pentose Sugar Utilization and Sugar Alcohol Secretion from Undetoxified Lignocellulosic Biomass Hydrolysates.</title>
        <authorList>
            <consortium name="DOE Joint Genome Institute"/>
            <person name="Walker C."/>
            <person name="Ryu S."/>
            <person name="Na H."/>
            <person name="Zane M."/>
            <person name="LaButti K."/>
            <person name="Lipzen A."/>
            <person name="Haridas S."/>
            <person name="Barry K."/>
            <person name="Grigoriev I.V."/>
            <person name="Quarterman J."/>
            <person name="Slininger P."/>
            <person name="Dien B."/>
            <person name="Trinh C.T."/>
        </authorList>
    </citation>
    <scope>NUCLEOTIDE SEQUENCE [LARGE SCALE GENOMIC DNA]</scope>
    <source>
        <strain evidence="10 12">YB392</strain>
    </source>
</reference>
<evidence type="ECO:0000313" key="9">
    <source>
        <dbReference type="EMBL" id="AOW05381.1"/>
    </source>
</evidence>
<evidence type="ECO:0000256" key="5">
    <source>
        <dbReference type="ARBA" id="ARBA00023242"/>
    </source>
</evidence>
<proteinExistence type="inferred from homology"/>
<evidence type="ECO:0000256" key="1">
    <source>
        <dbReference type="ARBA" id="ARBA00004123"/>
    </source>
</evidence>
<keyword evidence="5" id="KW-0539">Nucleus</keyword>
<dbReference type="GO" id="GO:0033597">
    <property type="term" value="C:mitotic checkpoint complex"/>
    <property type="evidence" value="ECO:0007669"/>
    <property type="project" value="UniProtKB-ARBA"/>
</dbReference>
<dbReference type="OrthoDB" id="1806at2759"/>
<organism evidence="9 11">
    <name type="scientific">Yarrowia lipolytica</name>
    <name type="common">Candida lipolytica</name>
    <dbReference type="NCBI Taxonomy" id="4952"/>
    <lineage>
        <taxon>Eukaryota</taxon>
        <taxon>Fungi</taxon>
        <taxon>Dikarya</taxon>
        <taxon>Ascomycota</taxon>
        <taxon>Saccharomycotina</taxon>
        <taxon>Dipodascomycetes</taxon>
        <taxon>Dipodascales</taxon>
        <taxon>Dipodascales incertae sedis</taxon>
        <taxon>Yarrowia</taxon>
    </lineage>
</organism>
<dbReference type="GO" id="GO:0003677">
    <property type="term" value="F:DNA binding"/>
    <property type="evidence" value="ECO:0007669"/>
    <property type="project" value="UniProtKB-KW"/>
</dbReference>
<evidence type="ECO:0000313" key="11">
    <source>
        <dbReference type="Proteomes" id="UP000182444"/>
    </source>
</evidence>
<dbReference type="RefSeq" id="XP_503912.1">
    <property type="nucleotide sequence ID" value="XM_503912.1"/>
</dbReference>
<dbReference type="PROSITE" id="PS50815">
    <property type="entry name" value="HORMA"/>
    <property type="match status" value="1"/>
</dbReference>
<dbReference type="VEuPathDB" id="FungiDB:YALI0_E13684g"/>
<evidence type="ECO:0000256" key="7">
    <source>
        <dbReference type="SAM" id="MobiDB-lite"/>
    </source>
</evidence>
<keyword evidence="3" id="KW-0132">Cell division</keyword>
<dbReference type="FunFam" id="3.30.900.10:FF:000002">
    <property type="entry name" value="Mitotic spindle assembly checkpoint protein MAD2A"/>
    <property type="match status" value="1"/>
</dbReference>
<evidence type="ECO:0000313" key="12">
    <source>
        <dbReference type="Proteomes" id="UP000256601"/>
    </source>
</evidence>
<dbReference type="GO" id="GO:0005654">
    <property type="term" value="C:nucleoplasm"/>
    <property type="evidence" value="ECO:0007669"/>
    <property type="project" value="TreeGrafter"/>
</dbReference>
<dbReference type="GO" id="GO:0007094">
    <property type="term" value="P:mitotic spindle assembly checkpoint signaling"/>
    <property type="evidence" value="ECO:0007669"/>
    <property type="project" value="TreeGrafter"/>
</dbReference>
<dbReference type="Proteomes" id="UP000182444">
    <property type="component" value="Chromosome 1E"/>
</dbReference>
<evidence type="ECO:0000313" key="10">
    <source>
        <dbReference type="EMBL" id="RDW28754.1"/>
    </source>
</evidence>
<keyword evidence="10" id="KW-0238">DNA-binding</keyword>
<dbReference type="GO" id="GO:0005737">
    <property type="term" value="C:cytoplasm"/>
    <property type="evidence" value="ECO:0007669"/>
    <property type="project" value="TreeGrafter"/>
</dbReference>
<dbReference type="Gene3D" id="3.30.900.10">
    <property type="entry name" value="HORMA domain"/>
    <property type="match status" value="1"/>
</dbReference>
<evidence type="ECO:0000256" key="2">
    <source>
        <dbReference type="ARBA" id="ARBA00010348"/>
    </source>
</evidence>
<comment type="similarity">
    <text evidence="2">Belongs to the MAD2 family.</text>
</comment>
<comment type="subcellular location">
    <subcellularLocation>
        <location evidence="1">Nucleus</location>
    </subcellularLocation>
</comment>
<gene>
    <name evidence="10" type="ORF">B0I71DRAFT_126958</name>
    <name evidence="9" type="ORF">YALI1_E16701g</name>
</gene>
<dbReference type="SUPFAM" id="SSF56019">
    <property type="entry name" value="The spindle assembly checkpoint protein mad2"/>
    <property type="match status" value="1"/>
</dbReference>
<feature type="region of interest" description="Disordered" evidence="7">
    <location>
        <begin position="109"/>
        <end position="129"/>
    </location>
</feature>
<dbReference type="KEGG" id="yli:2911482"/>
<evidence type="ECO:0000256" key="6">
    <source>
        <dbReference type="ARBA" id="ARBA00023306"/>
    </source>
</evidence>
<dbReference type="PANTHER" id="PTHR11842:SF11">
    <property type="entry name" value="MITOTIC SPINDLE ASSEMBLY CHECKPOINT PROTEIN MAD2A"/>
    <property type="match status" value="1"/>
</dbReference>
<dbReference type="EMBL" id="KZ858950">
    <property type="protein sequence ID" value="RDW28754.1"/>
    <property type="molecule type" value="Genomic_DNA"/>
</dbReference>
<dbReference type="InterPro" id="IPR003511">
    <property type="entry name" value="HORMA_dom"/>
</dbReference>
<accession>A0A1H6PZ46</accession>
<dbReference type="OMA" id="WQFDVEI"/>
<sequence>MNKAPTRDRLSIRGSSKTVAEFFEYSINTILYQRGIYPADDFQQVKKYGINVLVTVDSEVKAYIRKIMGQLHKWLVGGKIQKLIVAITSKESGEVVERWQFDIHISGKDTDTASKETDTKTNGDKKSDDQIQQEIQAIMRQITASVSFLPVLEDECTFNVLVYAEQDAPVPPEWADSANREIKNPEQVQLRSFSTNEHKIDTLVAYKLDR</sequence>
<dbReference type="InterPro" id="IPR045091">
    <property type="entry name" value="Mad2-like"/>
</dbReference>
<dbReference type="eggNOG" id="KOG3285">
    <property type="taxonomic scope" value="Eukaryota"/>
</dbReference>